<dbReference type="InterPro" id="IPR029063">
    <property type="entry name" value="SAM-dependent_MTases_sf"/>
</dbReference>
<keyword evidence="2" id="KW-0489">Methyltransferase</keyword>
<dbReference type="STRING" id="418702.BJN45_04875"/>
<dbReference type="GO" id="GO:0032259">
    <property type="term" value="P:methylation"/>
    <property type="evidence" value="ECO:0007669"/>
    <property type="project" value="UniProtKB-KW"/>
</dbReference>
<evidence type="ECO:0000313" key="2">
    <source>
        <dbReference type="EMBL" id="OMG54564.1"/>
    </source>
</evidence>
<dbReference type="Pfam" id="PF08241">
    <property type="entry name" value="Methyltransf_11"/>
    <property type="match status" value="1"/>
</dbReference>
<dbReference type="GO" id="GO:0008757">
    <property type="term" value="F:S-adenosylmethionine-dependent methyltransferase activity"/>
    <property type="evidence" value="ECO:0007669"/>
    <property type="project" value="InterPro"/>
</dbReference>
<organism evidence="2 3">
    <name type="scientific">Azonexus hydrophilus</name>
    <dbReference type="NCBI Taxonomy" id="418702"/>
    <lineage>
        <taxon>Bacteria</taxon>
        <taxon>Pseudomonadati</taxon>
        <taxon>Pseudomonadota</taxon>
        <taxon>Betaproteobacteria</taxon>
        <taxon>Rhodocyclales</taxon>
        <taxon>Azonexaceae</taxon>
        <taxon>Azonexus</taxon>
    </lineage>
</organism>
<reference evidence="2 3" key="1">
    <citation type="submission" date="2016-10" db="EMBL/GenBank/DDBJ databases">
        <title>Alkaliphiles isolated from bioreactors.</title>
        <authorList>
            <person name="Salah Z."/>
            <person name="Rout S.P."/>
            <person name="Humphreys P.N."/>
        </authorList>
    </citation>
    <scope>NUCLEOTIDE SEQUENCE [LARGE SCALE GENOMIC DNA]</scope>
    <source>
        <strain evidence="2 3">ZS02</strain>
    </source>
</reference>
<accession>A0A1R1I7B5</accession>
<dbReference type="Gene3D" id="3.40.50.150">
    <property type="entry name" value="Vaccinia Virus protein VP39"/>
    <property type="match status" value="1"/>
</dbReference>
<dbReference type="InterPro" id="IPR013216">
    <property type="entry name" value="Methyltransf_11"/>
</dbReference>
<dbReference type="EMBL" id="MTHD01000002">
    <property type="protein sequence ID" value="OMG54564.1"/>
    <property type="molecule type" value="Genomic_DNA"/>
</dbReference>
<evidence type="ECO:0000313" key="3">
    <source>
        <dbReference type="Proteomes" id="UP000187526"/>
    </source>
</evidence>
<dbReference type="Proteomes" id="UP000187526">
    <property type="component" value="Unassembled WGS sequence"/>
</dbReference>
<keyword evidence="3" id="KW-1185">Reference proteome</keyword>
<name>A0A1R1I7B5_9RHOO</name>
<dbReference type="AlphaFoldDB" id="A0A1R1I7B5"/>
<sequence>MNNNKSEWDKSYEKRDNFVFYPHEEVIRFVSKFIRKRVGLTEFLDTAPNSVEGRVLDLGCGIGRHVVYCHEMGLEAYGVDLSDAAVAVARQWGQQQGLPSPEDRVRQGDVRQLPWGDGFFRYAISHGVLDSMPFDIARAACLELARVMPVDGLFYCDLISGDDSKHAREFSGEELVTTAHEQGTIQLYFNIEKIRAMIQGAFEIVECNLIRRENILQGGYASRYHLILKRI</sequence>
<gene>
    <name evidence="2" type="ORF">BJN45_04875</name>
</gene>
<comment type="caution">
    <text evidence="2">The sequence shown here is derived from an EMBL/GenBank/DDBJ whole genome shotgun (WGS) entry which is preliminary data.</text>
</comment>
<evidence type="ECO:0000259" key="1">
    <source>
        <dbReference type="Pfam" id="PF08241"/>
    </source>
</evidence>
<keyword evidence="2" id="KW-0808">Transferase</keyword>
<dbReference type="CDD" id="cd02440">
    <property type="entry name" value="AdoMet_MTases"/>
    <property type="match status" value="1"/>
</dbReference>
<protein>
    <submittedName>
        <fullName evidence="2">Methyltransferase type 11</fullName>
    </submittedName>
</protein>
<dbReference type="OrthoDB" id="1853779at2"/>
<proteinExistence type="predicted"/>
<dbReference type="RefSeq" id="WP_076092721.1">
    <property type="nucleotide sequence ID" value="NZ_MTHD01000002.1"/>
</dbReference>
<dbReference type="SUPFAM" id="SSF53335">
    <property type="entry name" value="S-adenosyl-L-methionine-dependent methyltransferases"/>
    <property type="match status" value="1"/>
</dbReference>
<feature type="domain" description="Methyltransferase type 11" evidence="1">
    <location>
        <begin position="56"/>
        <end position="156"/>
    </location>
</feature>